<protein>
    <recommendedName>
        <fullName evidence="4">Tyr recombinase domain-containing protein</fullName>
    </recommendedName>
</protein>
<dbReference type="InterPro" id="IPR002104">
    <property type="entry name" value="Integrase_catalytic"/>
</dbReference>
<keyword evidence="2" id="KW-0233">DNA recombination</keyword>
<reference evidence="5" key="1">
    <citation type="submission" date="2018-05" db="EMBL/GenBank/DDBJ databases">
        <authorList>
            <person name="Lanie J.A."/>
            <person name="Ng W.-L."/>
            <person name="Kazmierczak K.M."/>
            <person name="Andrzejewski T.M."/>
            <person name="Davidsen T.M."/>
            <person name="Wayne K.J."/>
            <person name="Tettelin H."/>
            <person name="Glass J.I."/>
            <person name="Rusch D."/>
            <person name="Podicherti R."/>
            <person name="Tsui H.-C.T."/>
            <person name="Winkler M.E."/>
        </authorList>
    </citation>
    <scope>NUCLEOTIDE SEQUENCE</scope>
</reference>
<feature type="non-terminal residue" evidence="5">
    <location>
        <position position="1"/>
    </location>
</feature>
<dbReference type="InterPro" id="IPR013762">
    <property type="entry name" value="Integrase-like_cat_sf"/>
</dbReference>
<evidence type="ECO:0000256" key="2">
    <source>
        <dbReference type="ARBA" id="ARBA00023172"/>
    </source>
</evidence>
<dbReference type="GO" id="GO:0006310">
    <property type="term" value="P:DNA recombination"/>
    <property type="evidence" value="ECO:0007669"/>
    <property type="project" value="UniProtKB-KW"/>
</dbReference>
<evidence type="ECO:0000256" key="3">
    <source>
        <dbReference type="SAM" id="MobiDB-lite"/>
    </source>
</evidence>
<dbReference type="InterPro" id="IPR011010">
    <property type="entry name" value="DNA_brk_join_enz"/>
</dbReference>
<dbReference type="PROSITE" id="PS51898">
    <property type="entry name" value="TYR_RECOMBINASE"/>
    <property type="match status" value="1"/>
</dbReference>
<feature type="domain" description="Tyr recombinase" evidence="4">
    <location>
        <begin position="164"/>
        <end position="372"/>
    </location>
</feature>
<accession>A0A382KBE6</accession>
<dbReference type="InterPro" id="IPR010998">
    <property type="entry name" value="Integrase_recombinase_N"/>
</dbReference>
<feature type="region of interest" description="Disordered" evidence="3">
    <location>
        <begin position="1"/>
        <end position="34"/>
    </location>
</feature>
<dbReference type="GO" id="GO:0015074">
    <property type="term" value="P:DNA integration"/>
    <property type="evidence" value="ECO:0007669"/>
    <property type="project" value="InterPro"/>
</dbReference>
<dbReference type="PANTHER" id="PTHR30349:SF41">
    <property type="entry name" value="INTEGRASE_RECOMBINASE PROTEIN MJ0367-RELATED"/>
    <property type="match status" value="1"/>
</dbReference>
<feature type="compositionally biased region" description="Basic and acidic residues" evidence="3">
    <location>
        <begin position="1"/>
        <end position="10"/>
    </location>
</feature>
<dbReference type="AlphaFoldDB" id="A0A382KBE6"/>
<organism evidence="5">
    <name type="scientific">marine metagenome</name>
    <dbReference type="NCBI Taxonomy" id="408172"/>
    <lineage>
        <taxon>unclassified sequences</taxon>
        <taxon>metagenomes</taxon>
        <taxon>ecological metagenomes</taxon>
    </lineage>
</organism>
<dbReference type="EMBL" id="UINC01079572">
    <property type="protein sequence ID" value="SVC21688.1"/>
    <property type="molecule type" value="Genomic_DNA"/>
</dbReference>
<name>A0A382KBE6_9ZZZZ</name>
<dbReference type="CDD" id="cd01184">
    <property type="entry name" value="INT_C_like_1"/>
    <property type="match status" value="1"/>
</dbReference>
<dbReference type="Gene3D" id="1.10.150.130">
    <property type="match status" value="1"/>
</dbReference>
<dbReference type="Pfam" id="PF00589">
    <property type="entry name" value="Phage_integrase"/>
    <property type="match status" value="1"/>
</dbReference>
<gene>
    <name evidence="5" type="ORF">METZ01_LOCUS274542</name>
</gene>
<dbReference type="InterPro" id="IPR050090">
    <property type="entry name" value="Tyrosine_recombinase_XerCD"/>
</dbReference>
<dbReference type="GO" id="GO:0003677">
    <property type="term" value="F:DNA binding"/>
    <property type="evidence" value="ECO:0007669"/>
    <property type="project" value="UniProtKB-KW"/>
</dbReference>
<evidence type="ECO:0000256" key="1">
    <source>
        <dbReference type="ARBA" id="ARBA00023125"/>
    </source>
</evidence>
<evidence type="ECO:0000259" key="4">
    <source>
        <dbReference type="PROSITE" id="PS51898"/>
    </source>
</evidence>
<sequence length="399" mass="47301">KVHLFPELKEQPTPQVSSVSTTSSEVQKPLTSHQSTPISVGIENFLDEKGKIRTKSLDEITNSLKMMIEEWGDTRIGSITREMTTNFKGHIRKLPRNRNKNPKYRDKDFHELVKMNVKDKIHTTTVNKHLGYCTSFYEWSVNHGYSNTNPFKGLKLKKESRPRDERDRFSELELKKIFQKENYIHYTKIEEGRYELYWSCLIGVFSGMRMGEITQLYLDNIKEVKGNQRNKRWCFDIVVEPERTDKHLKNQSSRRIVPIHDNLLELGLIEFIELLKKKDPKRERLFQELPYRDGNYNQNVSRFFNKRYLPSLELKTDKKNFHSFRHTVSDHLKQKGIEPHFINELLGHSTGNIDLERYGKGYNPDILYNKCVKKIFYETSHKRGIDFKSLKVDWKKIIG</sequence>
<proteinExistence type="predicted"/>
<evidence type="ECO:0000313" key="5">
    <source>
        <dbReference type="EMBL" id="SVC21688.1"/>
    </source>
</evidence>
<keyword evidence="1" id="KW-0238">DNA-binding</keyword>
<dbReference type="PANTHER" id="PTHR30349">
    <property type="entry name" value="PHAGE INTEGRASE-RELATED"/>
    <property type="match status" value="1"/>
</dbReference>
<feature type="compositionally biased region" description="Low complexity" evidence="3">
    <location>
        <begin position="11"/>
        <end position="27"/>
    </location>
</feature>
<dbReference type="Gene3D" id="1.10.443.10">
    <property type="entry name" value="Intergrase catalytic core"/>
    <property type="match status" value="1"/>
</dbReference>
<dbReference type="SUPFAM" id="SSF56349">
    <property type="entry name" value="DNA breaking-rejoining enzymes"/>
    <property type="match status" value="1"/>
</dbReference>